<dbReference type="SMART" id="SM00280">
    <property type="entry name" value="KAZAL"/>
    <property type="match status" value="3"/>
</dbReference>
<dbReference type="InterPro" id="IPR002350">
    <property type="entry name" value="Kazal_dom"/>
</dbReference>
<dbReference type="Gene3D" id="3.30.60.30">
    <property type="match status" value="3"/>
</dbReference>
<dbReference type="OrthoDB" id="5988724at2759"/>
<keyword evidence="6" id="KW-0378">Hydrolase</keyword>
<dbReference type="GO" id="GO:0030154">
    <property type="term" value="P:cell differentiation"/>
    <property type="evidence" value="ECO:0007669"/>
    <property type="project" value="TreeGrafter"/>
</dbReference>
<feature type="domain" description="Kazal-like" evidence="5">
    <location>
        <begin position="112"/>
        <end position="167"/>
    </location>
</feature>
<dbReference type="MEROPS" id="I01.062"/>
<feature type="chain" id="PRO_5031681081" evidence="4 8">
    <location>
        <begin position="17"/>
        <end position="168"/>
    </location>
</feature>
<dbReference type="PROSITE" id="PS51465">
    <property type="entry name" value="KAZAL_2"/>
    <property type="match status" value="3"/>
</dbReference>
<keyword evidence="7" id="KW-1185">Reference proteome</keyword>
<dbReference type="InterPro" id="IPR050653">
    <property type="entry name" value="Prot_Inhib_GrowthFact_Antg"/>
</dbReference>
<evidence type="ECO:0000256" key="3">
    <source>
        <dbReference type="ARBA" id="ARBA00023157"/>
    </source>
</evidence>
<evidence type="ECO:0000256" key="2">
    <source>
        <dbReference type="ARBA" id="ARBA00022900"/>
    </source>
</evidence>
<dbReference type="RefSeq" id="NP_001267800.1">
    <property type="nucleotide sequence ID" value="NM_001280871.1"/>
</dbReference>
<organism evidence="6">
    <name type="scientific">Hydra vulgaris</name>
    <name type="common">Hydra</name>
    <name type="synonym">Hydra attenuata</name>
    <dbReference type="NCBI Taxonomy" id="6087"/>
    <lineage>
        <taxon>Eukaryota</taxon>
        <taxon>Metazoa</taxon>
        <taxon>Cnidaria</taxon>
        <taxon>Hydrozoa</taxon>
        <taxon>Hydroidolina</taxon>
        <taxon>Anthoathecata</taxon>
        <taxon>Aplanulata</taxon>
        <taxon>Hydridae</taxon>
        <taxon>Hydra</taxon>
    </lineage>
</organism>
<accession>B8Y8I4</accession>
<feature type="domain" description="Kazal-like" evidence="5">
    <location>
        <begin position="67"/>
        <end position="108"/>
    </location>
</feature>
<feature type="signal peptide" evidence="4">
    <location>
        <begin position="1"/>
        <end position="16"/>
    </location>
</feature>
<keyword evidence="6" id="KW-0645">Protease</keyword>
<sequence>MKCVAVIMTLLVAAYAERRCNQVCTMIWAPVCGHDGKTYASECALKAASCLSQEPIVKVYDGECNLEGNCKFACNRMYAPVCGSDKNLYSNECLLRQAACEQRKAITVVRNVGENTDCSSCSFPCTREYNPVCGSDGKTYATECVMRGFACQYEKAIVAVRDGPCEAE</sequence>
<dbReference type="Proteomes" id="UP001652625">
    <property type="component" value="Chromosome 01"/>
</dbReference>
<dbReference type="GeneID" id="100205908"/>
<dbReference type="GO" id="GO:0006508">
    <property type="term" value="P:proteolysis"/>
    <property type="evidence" value="ECO:0007669"/>
    <property type="project" value="UniProtKB-KW"/>
</dbReference>
<dbReference type="AlphaFoldDB" id="B8Y8I4"/>
<name>B8Y8I4_HYDVU</name>
<keyword evidence="2" id="KW-0722">Serine protease inhibitor</keyword>
<dbReference type="Pfam" id="PF07648">
    <property type="entry name" value="Kazal_2"/>
    <property type="match status" value="2"/>
</dbReference>
<dbReference type="GO" id="GO:0008233">
    <property type="term" value="F:peptidase activity"/>
    <property type="evidence" value="ECO:0007669"/>
    <property type="project" value="UniProtKB-KW"/>
</dbReference>
<evidence type="ECO:0000259" key="5">
    <source>
        <dbReference type="PROSITE" id="PS51465"/>
    </source>
</evidence>
<dbReference type="InterPro" id="IPR036058">
    <property type="entry name" value="Kazal_dom_sf"/>
</dbReference>
<dbReference type="Pfam" id="PF00050">
    <property type="entry name" value="Kazal_1"/>
    <property type="match status" value="1"/>
</dbReference>
<keyword evidence="3" id="KW-1015">Disulfide bond</keyword>
<reference evidence="8" key="2">
    <citation type="submission" date="2025-04" db="UniProtKB">
        <authorList>
            <consortium name="RefSeq"/>
        </authorList>
    </citation>
    <scope>IDENTIFICATION</scope>
</reference>
<keyword evidence="1" id="KW-0646">Protease inhibitor</keyword>
<feature type="domain" description="Kazal-like" evidence="5">
    <location>
        <begin position="14"/>
        <end position="66"/>
    </location>
</feature>
<dbReference type="SUPFAM" id="SSF100895">
    <property type="entry name" value="Kazal-type serine protease inhibitors"/>
    <property type="match status" value="3"/>
</dbReference>
<dbReference type="PANTHER" id="PTHR10913">
    <property type="entry name" value="FOLLISTATIN-RELATED"/>
    <property type="match status" value="1"/>
</dbReference>
<evidence type="ECO:0000313" key="7">
    <source>
        <dbReference type="Proteomes" id="UP001652625"/>
    </source>
</evidence>
<dbReference type="OMA" id="MENSHCA"/>
<dbReference type="PANTHER" id="PTHR10913:SF45">
    <property type="entry name" value="FOLLISTATIN, ISOFORM A-RELATED"/>
    <property type="match status" value="1"/>
</dbReference>
<protein>
    <submittedName>
        <fullName evidence="8">Four-domain proteases inhibitor-like precursor</fullName>
    </submittedName>
    <submittedName>
        <fullName evidence="6">Kazal-type serine protease inihibitor 1</fullName>
    </submittedName>
</protein>
<gene>
    <name evidence="6 8" type="primary">kazal1</name>
</gene>
<dbReference type="CDD" id="cd00104">
    <property type="entry name" value="KAZAL_FS"/>
    <property type="match status" value="3"/>
</dbReference>
<evidence type="ECO:0000256" key="4">
    <source>
        <dbReference type="SAM" id="SignalP"/>
    </source>
</evidence>
<keyword evidence="4 8" id="KW-0732">Signal</keyword>
<dbReference type="CTD" id="100205908"/>
<evidence type="ECO:0000313" key="8">
    <source>
        <dbReference type="RefSeq" id="NP_001267800.1"/>
    </source>
</evidence>
<dbReference type="GO" id="GO:0005576">
    <property type="term" value="C:extracellular region"/>
    <property type="evidence" value="ECO:0007669"/>
    <property type="project" value="TreeGrafter"/>
</dbReference>
<dbReference type="KEGG" id="hmg:100205908"/>
<evidence type="ECO:0000256" key="1">
    <source>
        <dbReference type="ARBA" id="ARBA00022690"/>
    </source>
</evidence>
<dbReference type="EMBL" id="FJ496649">
    <property type="protein sequence ID" value="ACL52152.1"/>
    <property type="molecule type" value="mRNA"/>
</dbReference>
<reference evidence="7" key="3">
    <citation type="submission" date="2025-05" db="UniProtKB">
        <authorList>
            <consortium name="RefSeq"/>
        </authorList>
    </citation>
    <scope>NUCLEOTIDE SEQUENCE [LARGE SCALE GENOMIC DNA]</scope>
</reference>
<evidence type="ECO:0000313" key="6">
    <source>
        <dbReference type="EMBL" id="ACL52152.1"/>
    </source>
</evidence>
<reference evidence="6 8" key="1">
    <citation type="journal article" date="2009" name="Dev. Comp. Immunol.">
        <title>Identification of a kazal-type serine protease inhibitor with potent anti-staphylococcal activity as part of Hydra's innate immune system.</title>
        <authorList>
            <person name="Augustin R."/>
            <person name="Siebert S."/>
            <person name="Bosch T.C."/>
        </authorList>
    </citation>
    <scope>NUCLEOTIDE SEQUENCE</scope>
</reference>
<proteinExistence type="evidence at transcript level"/>